<dbReference type="AlphaFoldDB" id="A0A3Q3NLP6"/>
<dbReference type="PROSITE" id="PS50835">
    <property type="entry name" value="IG_LIKE"/>
    <property type="match status" value="1"/>
</dbReference>
<feature type="chain" id="PRO_5030081821" description="Ig-like domain-containing protein" evidence="6">
    <location>
        <begin position="23"/>
        <end position="278"/>
    </location>
</feature>
<evidence type="ECO:0000256" key="6">
    <source>
        <dbReference type="SAM" id="SignalP"/>
    </source>
</evidence>
<dbReference type="Ensembl" id="ENSMAMT00000035365.2">
    <property type="protein sequence ID" value="ENSMAMP00000034484.2"/>
    <property type="gene ID" value="ENSMAMG00000023176.2"/>
</dbReference>
<dbReference type="InterPro" id="IPR007110">
    <property type="entry name" value="Ig-like_dom"/>
</dbReference>
<organism evidence="8 9">
    <name type="scientific">Mastacembelus armatus</name>
    <name type="common">zig-zag eel</name>
    <dbReference type="NCBI Taxonomy" id="205130"/>
    <lineage>
        <taxon>Eukaryota</taxon>
        <taxon>Metazoa</taxon>
        <taxon>Chordata</taxon>
        <taxon>Craniata</taxon>
        <taxon>Vertebrata</taxon>
        <taxon>Euteleostomi</taxon>
        <taxon>Actinopterygii</taxon>
        <taxon>Neopterygii</taxon>
        <taxon>Teleostei</taxon>
        <taxon>Neoteleostei</taxon>
        <taxon>Acanthomorphata</taxon>
        <taxon>Anabantaria</taxon>
        <taxon>Synbranchiformes</taxon>
        <taxon>Mastacembelidae</taxon>
        <taxon>Mastacembelus</taxon>
    </lineage>
</organism>
<dbReference type="InterPro" id="IPR015631">
    <property type="entry name" value="CD2/SLAM_rcpt"/>
</dbReference>
<accession>A0A3Q3NLP6</accession>
<keyword evidence="3 5" id="KW-0472">Membrane</keyword>
<keyword evidence="4" id="KW-0325">Glycoprotein</keyword>
<evidence type="ECO:0000256" key="1">
    <source>
        <dbReference type="ARBA" id="ARBA00004370"/>
    </source>
</evidence>
<dbReference type="GO" id="GO:0005911">
    <property type="term" value="C:cell-cell junction"/>
    <property type="evidence" value="ECO:0007669"/>
    <property type="project" value="TreeGrafter"/>
</dbReference>
<dbReference type="InParanoid" id="A0A3Q3NLP6"/>
<keyword evidence="2 6" id="KW-0732">Signal</keyword>
<name>A0A3Q3NLP6_9TELE</name>
<feature type="signal peptide" evidence="6">
    <location>
        <begin position="1"/>
        <end position="22"/>
    </location>
</feature>
<evidence type="ECO:0000259" key="7">
    <source>
        <dbReference type="PROSITE" id="PS50835"/>
    </source>
</evidence>
<keyword evidence="5" id="KW-1133">Transmembrane helix</keyword>
<dbReference type="GO" id="GO:0016020">
    <property type="term" value="C:membrane"/>
    <property type="evidence" value="ECO:0007669"/>
    <property type="project" value="UniProtKB-SubCell"/>
</dbReference>
<keyword evidence="5" id="KW-0812">Transmembrane</keyword>
<dbReference type="SUPFAM" id="SSF48726">
    <property type="entry name" value="Immunoglobulin"/>
    <property type="match status" value="2"/>
</dbReference>
<evidence type="ECO:0000256" key="5">
    <source>
        <dbReference type="SAM" id="Phobius"/>
    </source>
</evidence>
<reference evidence="8" key="1">
    <citation type="submission" date="2025-08" db="UniProtKB">
        <authorList>
            <consortium name="Ensembl"/>
        </authorList>
    </citation>
    <scope>IDENTIFICATION</scope>
</reference>
<sequence>MGFSSATQCVIILLVFINLSAANKETCDLYAAVGSSLTLPFVYEGLTNTHVLKWTHNQTTIFYREHGKVSVGKRQDTTATGSLLLKNLHSSSAGIYQVNVSHPNGTLAKTWNKRLCIMGKVSKPQLTYVCDFKSSAVTLNCNVAKPQGLVFSWTLDEKTLSETRQTLSIPLAQLKKERSLICFVANKVSKEKSDTVRPTCTSPSPSPPALLCLTSKTAVAVLAGGAGLILLLLFIIIILCYCQRRNKSQVTLGDKGELRMTSLHKRDALTKHSTIHGL</sequence>
<evidence type="ECO:0000256" key="4">
    <source>
        <dbReference type="ARBA" id="ARBA00023180"/>
    </source>
</evidence>
<dbReference type="Proteomes" id="UP000261640">
    <property type="component" value="Unplaced"/>
</dbReference>
<dbReference type="STRING" id="205130.ENSMAMP00000034484"/>
<evidence type="ECO:0000313" key="9">
    <source>
        <dbReference type="Proteomes" id="UP000261640"/>
    </source>
</evidence>
<feature type="domain" description="Ig-like" evidence="7">
    <location>
        <begin position="124"/>
        <end position="197"/>
    </location>
</feature>
<proteinExistence type="predicted"/>
<evidence type="ECO:0000313" key="8">
    <source>
        <dbReference type="Ensembl" id="ENSMAMP00000034484.2"/>
    </source>
</evidence>
<dbReference type="PANTHER" id="PTHR12080">
    <property type="entry name" value="SIGNALING LYMPHOCYTIC ACTIVATION MOLECULE"/>
    <property type="match status" value="1"/>
</dbReference>
<evidence type="ECO:0000256" key="3">
    <source>
        <dbReference type="ARBA" id="ARBA00023136"/>
    </source>
</evidence>
<keyword evidence="9" id="KW-1185">Reference proteome</keyword>
<dbReference type="PANTHER" id="PTHR12080:SF59">
    <property type="entry name" value="HEPATIC AND GLIAL CELL ADHESION MOLECULE"/>
    <property type="match status" value="1"/>
</dbReference>
<feature type="transmembrane region" description="Helical" evidence="5">
    <location>
        <begin position="218"/>
        <end position="242"/>
    </location>
</feature>
<reference evidence="8" key="2">
    <citation type="submission" date="2025-09" db="UniProtKB">
        <authorList>
            <consortium name="Ensembl"/>
        </authorList>
    </citation>
    <scope>IDENTIFICATION</scope>
</reference>
<evidence type="ECO:0000256" key="2">
    <source>
        <dbReference type="ARBA" id="ARBA00022729"/>
    </source>
</evidence>
<protein>
    <recommendedName>
        <fullName evidence="7">Ig-like domain-containing protein</fullName>
    </recommendedName>
</protein>
<dbReference type="InterPro" id="IPR013783">
    <property type="entry name" value="Ig-like_fold"/>
</dbReference>
<dbReference type="InterPro" id="IPR036179">
    <property type="entry name" value="Ig-like_dom_sf"/>
</dbReference>
<dbReference type="Gene3D" id="2.60.40.10">
    <property type="entry name" value="Immunoglobulins"/>
    <property type="match status" value="2"/>
</dbReference>
<comment type="subcellular location">
    <subcellularLocation>
        <location evidence="1">Membrane</location>
    </subcellularLocation>
</comment>
<dbReference type="GeneTree" id="ENSGT00940000170627"/>